<keyword evidence="3" id="KW-1133">Transmembrane helix</keyword>
<dbReference type="Gene3D" id="3.30.200.20">
    <property type="entry name" value="Phosphorylase Kinase, domain 1"/>
    <property type="match status" value="1"/>
</dbReference>
<dbReference type="InterPro" id="IPR058192">
    <property type="entry name" value="WHD_ROQ1-like"/>
</dbReference>
<dbReference type="Pfam" id="PF23282">
    <property type="entry name" value="WHD_ROQ1"/>
    <property type="match status" value="1"/>
</dbReference>
<dbReference type="Pfam" id="PF01582">
    <property type="entry name" value="TIR"/>
    <property type="match status" value="2"/>
</dbReference>
<keyword evidence="1" id="KW-0433">Leucine-rich repeat</keyword>
<comment type="caution">
    <text evidence="5">The sequence shown here is derived from an EMBL/GenBank/DDBJ whole genome shotgun (WGS) entry which is preliminary data.</text>
</comment>
<dbReference type="InterPro" id="IPR042197">
    <property type="entry name" value="Apaf_helical"/>
</dbReference>
<proteinExistence type="predicted"/>
<feature type="domain" description="TIR" evidence="4">
    <location>
        <begin position="278"/>
        <end position="401"/>
    </location>
</feature>
<dbReference type="PROSITE" id="PS50104">
    <property type="entry name" value="TIR"/>
    <property type="match status" value="1"/>
</dbReference>
<reference evidence="5" key="1">
    <citation type="journal article" date="2022" name="Int. J. Mol. Sci.">
        <title>Draft Genome of Tanacetum Coccineum: Genomic Comparison of Closely Related Tanacetum-Family Plants.</title>
        <authorList>
            <person name="Yamashiro T."/>
            <person name="Shiraishi A."/>
            <person name="Nakayama K."/>
            <person name="Satake H."/>
        </authorList>
    </citation>
    <scope>NUCLEOTIDE SEQUENCE</scope>
</reference>
<evidence type="ECO:0000259" key="4">
    <source>
        <dbReference type="PROSITE" id="PS50104"/>
    </source>
</evidence>
<dbReference type="SUPFAM" id="SSF52200">
    <property type="entry name" value="Toll/Interleukin receptor TIR domain"/>
    <property type="match status" value="1"/>
</dbReference>
<evidence type="ECO:0000256" key="1">
    <source>
        <dbReference type="ARBA" id="ARBA00022614"/>
    </source>
</evidence>
<dbReference type="PANTHER" id="PTHR11017">
    <property type="entry name" value="LEUCINE-RICH REPEAT-CONTAINING PROTEIN"/>
    <property type="match status" value="1"/>
</dbReference>
<dbReference type="InterPro" id="IPR044974">
    <property type="entry name" value="Disease_R_plants"/>
</dbReference>
<evidence type="ECO:0000313" key="6">
    <source>
        <dbReference type="Proteomes" id="UP001151760"/>
    </source>
</evidence>
<protein>
    <submittedName>
        <fullName evidence="5">Toll/interleukin-1 receptor domain-containing protein</fullName>
    </submittedName>
</protein>
<reference evidence="5" key="2">
    <citation type="submission" date="2022-01" db="EMBL/GenBank/DDBJ databases">
        <authorList>
            <person name="Yamashiro T."/>
            <person name="Shiraishi A."/>
            <person name="Satake H."/>
            <person name="Nakayama K."/>
        </authorList>
    </citation>
    <scope>NUCLEOTIDE SEQUENCE</scope>
</reference>
<evidence type="ECO:0000313" key="5">
    <source>
        <dbReference type="EMBL" id="GJT49391.1"/>
    </source>
</evidence>
<sequence>MLEVWDRVKGYAGLDSSNPNIYDIISDLIPIARRRLMLSIVAKLVVAALTYYIWQERNWRLFKKAKRNPNQICECIRASVRFKLMSCKFKKSRSGVRMAQLWELPEAIFGNVLIWFNPVRIQFSDIGVDRLKSRNNVSLRWESSGPKDNNPYSQIDAHTCTLGEHAVATDNFSPNCFLGEGGFGSVYRGRLPWYWSGATSSSNGITTPPPIILLGFKRGLRLPPDQIQITSALPAHLVDVPPVGDSAQTVSEISGMYMKNTPPMITNVVSNQGALMQYVYDVFLSFRGEDTRKTFVDHLYTALEQRHIRTYKDDITLPRGESVGPALLKAIQDSSHAADNGKNVMPVFYAVDPFDVRKQKGDSGKRISKQLAENTQGQTYGEKNYIDEGLFGMRARLQDLISQLKIGSDGVRMVGIWGLGGGGKTTLATSVYMEIIRHFKSHCIIRIFREESREICDSDDVDHLDQLEALAGSPNWFGDGSRIIITTRDEHLLRKHKVDHVSPVRLLADDEAIELFRSHAFNEEKHIKDYEIFSLQVVSYADGLPLALKVLGSFLYDKDAEEWMSTMDRLRDIPERKWKSDAMEIFDACGFHPEIGIKVLIQKSLITIDSYGRFGMHDLIQEMGHYIVRGEHPNNPEKHSRVWKHAEVSNMCFGDATVENDQIEAIKFGHDIHRPQVIMLISKMKKLRWLRLRSWNNEAPNCLSNELRYIDWNHYPASPFPDSFQATNLVFLILNESKQKLLWKGYKHLPQLKVLQLQRMKRLVSTPDFNGLPRLQKLFIFNCKALEEMHPSLGNHRSLKYVHVQNCSKLRMFPTIVRMEQLESLHISFCHKSLVFPKIQANMECLVKLDVCHCHIQIDALLSSIGERCTNLISLRLEEFRGSKGPGKTPFAFRLTHNLRKLNLSECFFEDGEIQSDICELSNLQVLNLSYNKFSKLHFSLSQLTRLKLLNLFGCKRLVKLPELPSSIAIIIADECDKLTSIGDLSENCKWLCYISLDQSMVIDGNKLLQSMLKGNAIEHQSMLLRIRRLEIPKQFINRLYAGNKCRLPLPENWCNDFYGFLICVVVDGCDDLWSSPDITITEEASDDMRGMFHDVVWGESFGGKLTWVWYVSFASLRCTEWWNPTHKNVSFYIHHYNTKPSNYLGIGASLVPMNNGGGLTDTSTDSSEFTDDYTHKISISHDSKSSLTISPRVYAMADERFSMGCCTK</sequence>
<organism evidence="5 6">
    <name type="scientific">Tanacetum coccineum</name>
    <dbReference type="NCBI Taxonomy" id="301880"/>
    <lineage>
        <taxon>Eukaryota</taxon>
        <taxon>Viridiplantae</taxon>
        <taxon>Streptophyta</taxon>
        <taxon>Embryophyta</taxon>
        <taxon>Tracheophyta</taxon>
        <taxon>Spermatophyta</taxon>
        <taxon>Magnoliopsida</taxon>
        <taxon>eudicotyledons</taxon>
        <taxon>Gunneridae</taxon>
        <taxon>Pentapetalae</taxon>
        <taxon>asterids</taxon>
        <taxon>campanulids</taxon>
        <taxon>Asterales</taxon>
        <taxon>Asteraceae</taxon>
        <taxon>Asteroideae</taxon>
        <taxon>Anthemideae</taxon>
        <taxon>Anthemidinae</taxon>
        <taxon>Tanacetum</taxon>
    </lineage>
</organism>
<keyword evidence="2" id="KW-0677">Repeat</keyword>
<dbReference type="SUPFAM" id="SSF56112">
    <property type="entry name" value="Protein kinase-like (PK-like)"/>
    <property type="match status" value="1"/>
</dbReference>
<keyword evidence="3" id="KW-0812">Transmembrane</keyword>
<dbReference type="Gene3D" id="3.80.10.10">
    <property type="entry name" value="Ribonuclease Inhibitor"/>
    <property type="match status" value="2"/>
</dbReference>
<dbReference type="PROSITE" id="PS51450">
    <property type="entry name" value="LRR"/>
    <property type="match status" value="1"/>
</dbReference>
<feature type="transmembrane region" description="Helical" evidence="3">
    <location>
        <begin position="36"/>
        <end position="54"/>
    </location>
</feature>
<dbReference type="SUPFAM" id="SSF52058">
    <property type="entry name" value="L domain-like"/>
    <property type="match status" value="1"/>
</dbReference>
<dbReference type="InterPro" id="IPR011009">
    <property type="entry name" value="Kinase-like_dom_sf"/>
</dbReference>
<dbReference type="InterPro" id="IPR000157">
    <property type="entry name" value="TIR_dom"/>
</dbReference>
<keyword evidence="3" id="KW-0472">Membrane</keyword>
<dbReference type="InterPro" id="IPR032675">
    <property type="entry name" value="LRR_dom_sf"/>
</dbReference>
<dbReference type="InterPro" id="IPR001611">
    <property type="entry name" value="Leu-rich_rpt"/>
</dbReference>
<dbReference type="Gene3D" id="1.10.8.430">
    <property type="entry name" value="Helical domain of apoptotic protease-activating factors"/>
    <property type="match status" value="1"/>
</dbReference>
<dbReference type="Proteomes" id="UP001151760">
    <property type="component" value="Unassembled WGS sequence"/>
</dbReference>
<dbReference type="InterPro" id="IPR035897">
    <property type="entry name" value="Toll_tir_struct_dom_sf"/>
</dbReference>
<evidence type="ECO:0000256" key="3">
    <source>
        <dbReference type="SAM" id="Phobius"/>
    </source>
</evidence>
<dbReference type="Gene3D" id="3.40.50.10140">
    <property type="entry name" value="Toll/interleukin-1 receptor homology (TIR) domain"/>
    <property type="match status" value="2"/>
</dbReference>
<dbReference type="PANTHER" id="PTHR11017:SF340">
    <property type="entry name" value="NB-ARC-RELATED"/>
    <property type="match status" value="1"/>
</dbReference>
<keyword evidence="5" id="KW-0675">Receptor</keyword>
<gene>
    <name evidence="5" type="ORF">Tco_0975548</name>
</gene>
<name>A0ABQ5EEX2_9ASTR</name>
<dbReference type="SMART" id="SM00255">
    <property type="entry name" value="TIR"/>
    <property type="match status" value="1"/>
</dbReference>
<dbReference type="EMBL" id="BQNB010016235">
    <property type="protein sequence ID" value="GJT49391.1"/>
    <property type="molecule type" value="Genomic_DNA"/>
</dbReference>
<dbReference type="PRINTS" id="PR00364">
    <property type="entry name" value="DISEASERSIST"/>
</dbReference>
<accession>A0ABQ5EEX2</accession>
<dbReference type="SUPFAM" id="SSF52540">
    <property type="entry name" value="P-loop containing nucleoside triphosphate hydrolases"/>
    <property type="match status" value="1"/>
</dbReference>
<dbReference type="Gene3D" id="3.40.50.300">
    <property type="entry name" value="P-loop containing nucleotide triphosphate hydrolases"/>
    <property type="match status" value="1"/>
</dbReference>
<dbReference type="InterPro" id="IPR027417">
    <property type="entry name" value="P-loop_NTPase"/>
</dbReference>
<keyword evidence="6" id="KW-1185">Reference proteome</keyword>
<evidence type="ECO:0000256" key="2">
    <source>
        <dbReference type="ARBA" id="ARBA00022737"/>
    </source>
</evidence>